<accession>A0AAD8L4Q7</accession>
<comment type="caution">
    <text evidence="1">The sequence shown here is derived from an EMBL/GenBank/DDBJ whole genome shotgun (WGS) entry which is preliminary data.</text>
</comment>
<keyword evidence="2" id="KW-1185">Reference proteome</keyword>
<name>A0AAD8L4Q7_TARER</name>
<reference evidence="1" key="1">
    <citation type="journal article" date="2023" name="bioRxiv">
        <title>Improved chromosome-level genome assembly for marigold (Tagetes erecta).</title>
        <authorList>
            <person name="Jiang F."/>
            <person name="Yuan L."/>
            <person name="Wang S."/>
            <person name="Wang H."/>
            <person name="Xu D."/>
            <person name="Wang A."/>
            <person name="Fan W."/>
        </authorList>
    </citation>
    <scope>NUCLEOTIDE SEQUENCE</scope>
    <source>
        <strain evidence="1">WSJ</strain>
        <tissue evidence="1">Leaf</tissue>
    </source>
</reference>
<evidence type="ECO:0000313" key="1">
    <source>
        <dbReference type="EMBL" id="KAK1432576.1"/>
    </source>
</evidence>
<dbReference type="EMBL" id="JAUHHV010000002">
    <property type="protein sequence ID" value="KAK1432576.1"/>
    <property type="molecule type" value="Genomic_DNA"/>
</dbReference>
<protein>
    <submittedName>
        <fullName evidence="1">Uncharacterized protein</fullName>
    </submittedName>
</protein>
<sequence length="97" mass="11544">MAATLYNKYLERSKESLIQLWNDAWLLNVPMKKVFPNLYIMKEKEWSDRLAMPLNNQITTLKAISSNRDQALQLTKRKQTHSCNRNPRTGFSIFFFF</sequence>
<dbReference type="Proteomes" id="UP001229421">
    <property type="component" value="Unassembled WGS sequence"/>
</dbReference>
<evidence type="ECO:0000313" key="2">
    <source>
        <dbReference type="Proteomes" id="UP001229421"/>
    </source>
</evidence>
<organism evidence="1 2">
    <name type="scientific">Tagetes erecta</name>
    <name type="common">African marigold</name>
    <dbReference type="NCBI Taxonomy" id="13708"/>
    <lineage>
        <taxon>Eukaryota</taxon>
        <taxon>Viridiplantae</taxon>
        <taxon>Streptophyta</taxon>
        <taxon>Embryophyta</taxon>
        <taxon>Tracheophyta</taxon>
        <taxon>Spermatophyta</taxon>
        <taxon>Magnoliopsida</taxon>
        <taxon>eudicotyledons</taxon>
        <taxon>Gunneridae</taxon>
        <taxon>Pentapetalae</taxon>
        <taxon>asterids</taxon>
        <taxon>campanulids</taxon>
        <taxon>Asterales</taxon>
        <taxon>Asteraceae</taxon>
        <taxon>Asteroideae</taxon>
        <taxon>Heliantheae alliance</taxon>
        <taxon>Tageteae</taxon>
        <taxon>Tagetes</taxon>
    </lineage>
</organism>
<gene>
    <name evidence="1" type="ORF">QVD17_09473</name>
</gene>
<proteinExistence type="predicted"/>
<dbReference type="AlphaFoldDB" id="A0AAD8L4Q7"/>